<accession>A0A2P2Q5I8</accession>
<reference evidence="1" key="1">
    <citation type="submission" date="2018-02" db="EMBL/GenBank/DDBJ databases">
        <title>Rhizophora mucronata_Transcriptome.</title>
        <authorList>
            <person name="Meera S.P."/>
            <person name="Sreeshan A."/>
            <person name="Augustine A."/>
        </authorList>
    </citation>
    <scope>NUCLEOTIDE SEQUENCE</scope>
    <source>
        <tissue evidence="1">Leaf</tissue>
    </source>
</reference>
<protein>
    <submittedName>
        <fullName evidence="1">Uncharacterized protein</fullName>
    </submittedName>
</protein>
<organism evidence="1">
    <name type="scientific">Rhizophora mucronata</name>
    <name type="common">Asiatic mangrove</name>
    <dbReference type="NCBI Taxonomy" id="61149"/>
    <lineage>
        <taxon>Eukaryota</taxon>
        <taxon>Viridiplantae</taxon>
        <taxon>Streptophyta</taxon>
        <taxon>Embryophyta</taxon>
        <taxon>Tracheophyta</taxon>
        <taxon>Spermatophyta</taxon>
        <taxon>Magnoliopsida</taxon>
        <taxon>eudicotyledons</taxon>
        <taxon>Gunneridae</taxon>
        <taxon>Pentapetalae</taxon>
        <taxon>rosids</taxon>
        <taxon>fabids</taxon>
        <taxon>Malpighiales</taxon>
        <taxon>Rhizophoraceae</taxon>
        <taxon>Rhizophora</taxon>
    </lineage>
</organism>
<proteinExistence type="predicted"/>
<sequence>MFSSVLGLRGYLSQELNLQYNPYAKKPFGINGLSHHKTYHHLLDTLANYADFIHKHLFNPSQNQFFMQTTKATLAS</sequence>
<name>A0A2P2Q5I8_RHIMU</name>
<evidence type="ECO:0000313" key="1">
    <source>
        <dbReference type="EMBL" id="MBX62243.1"/>
    </source>
</evidence>
<dbReference type="AlphaFoldDB" id="A0A2P2Q5I8"/>
<dbReference type="EMBL" id="GGEC01081759">
    <property type="protein sequence ID" value="MBX62243.1"/>
    <property type="molecule type" value="Transcribed_RNA"/>
</dbReference>